<reference evidence="2" key="1">
    <citation type="journal article" date="2023" name="Nat. Commun.">
        <title>Diploid and tetraploid genomes of Acorus and the evolution of monocots.</title>
        <authorList>
            <person name="Ma L."/>
            <person name="Liu K.W."/>
            <person name="Li Z."/>
            <person name="Hsiao Y.Y."/>
            <person name="Qi Y."/>
            <person name="Fu T."/>
            <person name="Tang G.D."/>
            <person name="Zhang D."/>
            <person name="Sun W.H."/>
            <person name="Liu D.K."/>
            <person name="Li Y."/>
            <person name="Chen G.Z."/>
            <person name="Liu X.D."/>
            <person name="Liao X.Y."/>
            <person name="Jiang Y.T."/>
            <person name="Yu X."/>
            <person name="Hao Y."/>
            <person name="Huang J."/>
            <person name="Zhao X.W."/>
            <person name="Ke S."/>
            <person name="Chen Y.Y."/>
            <person name="Wu W.L."/>
            <person name="Hsu J.L."/>
            <person name="Lin Y.F."/>
            <person name="Huang M.D."/>
            <person name="Li C.Y."/>
            <person name="Huang L."/>
            <person name="Wang Z.W."/>
            <person name="Zhao X."/>
            <person name="Zhong W.Y."/>
            <person name="Peng D.H."/>
            <person name="Ahmad S."/>
            <person name="Lan S."/>
            <person name="Zhang J.S."/>
            <person name="Tsai W.C."/>
            <person name="Van de Peer Y."/>
            <person name="Liu Z.J."/>
        </authorList>
    </citation>
    <scope>NUCLEOTIDE SEQUENCE</scope>
    <source>
        <strain evidence="2">CP</strain>
    </source>
</reference>
<evidence type="ECO:0000256" key="1">
    <source>
        <dbReference type="SAM" id="MobiDB-lite"/>
    </source>
</evidence>
<gene>
    <name evidence="2" type="ORF">QJS10_CPA01g00427</name>
</gene>
<dbReference type="AlphaFoldDB" id="A0AAV9FFU4"/>
<organism evidence="2 3">
    <name type="scientific">Acorus calamus</name>
    <name type="common">Sweet flag</name>
    <dbReference type="NCBI Taxonomy" id="4465"/>
    <lineage>
        <taxon>Eukaryota</taxon>
        <taxon>Viridiplantae</taxon>
        <taxon>Streptophyta</taxon>
        <taxon>Embryophyta</taxon>
        <taxon>Tracheophyta</taxon>
        <taxon>Spermatophyta</taxon>
        <taxon>Magnoliopsida</taxon>
        <taxon>Liliopsida</taxon>
        <taxon>Acoraceae</taxon>
        <taxon>Acorus</taxon>
    </lineage>
</organism>
<dbReference type="EMBL" id="JAUJYO010000001">
    <property type="protein sequence ID" value="KAK1324710.1"/>
    <property type="molecule type" value="Genomic_DNA"/>
</dbReference>
<evidence type="ECO:0000313" key="2">
    <source>
        <dbReference type="EMBL" id="KAK1324710.1"/>
    </source>
</evidence>
<feature type="compositionally biased region" description="Low complexity" evidence="1">
    <location>
        <begin position="68"/>
        <end position="79"/>
    </location>
</feature>
<dbReference type="Proteomes" id="UP001180020">
    <property type="component" value="Unassembled WGS sequence"/>
</dbReference>
<dbReference type="PANTHER" id="PTHR34792">
    <property type="entry name" value="OS02G0121500 PROTEIN"/>
    <property type="match status" value="1"/>
</dbReference>
<proteinExistence type="predicted"/>
<name>A0AAV9FFU4_ACOCL</name>
<accession>A0AAV9FFU4</accession>
<comment type="caution">
    <text evidence="2">The sequence shown here is derived from an EMBL/GenBank/DDBJ whole genome shotgun (WGS) entry which is preliminary data.</text>
</comment>
<protein>
    <submittedName>
        <fullName evidence="2">Uncharacterized protein</fullName>
    </submittedName>
</protein>
<dbReference type="InterPro" id="IPR040305">
    <property type="entry name" value="At1g75730-like"/>
</dbReference>
<feature type="region of interest" description="Disordered" evidence="1">
    <location>
        <begin position="1"/>
        <end position="86"/>
    </location>
</feature>
<feature type="compositionally biased region" description="Basic and acidic residues" evidence="1">
    <location>
        <begin position="125"/>
        <end position="142"/>
    </location>
</feature>
<keyword evidence="3" id="KW-1185">Reference proteome</keyword>
<reference evidence="2" key="2">
    <citation type="submission" date="2023-06" db="EMBL/GenBank/DDBJ databases">
        <authorList>
            <person name="Ma L."/>
            <person name="Liu K.-W."/>
            <person name="Li Z."/>
            <person name="Hsiao Y.-Y."/>
            <person name="Qi Y."/>
            <person name="Fu T."/>
            <person name="Tang G."/>
            <person name="Zhang D."/>
            <person name="Sun W.-H."/>
            <person name="Liu D.-K."/>
            <person name="Li Y."/>
            <person name="Chen G.-Z."/>
            <person name="Liu X.-D."/>
            <person name="Liao X.-Y."/>
            <person name="Jiang Y.-T."/>
            <person name="Yu X."/>
            <person name="Hao Y."/>
            <person name="Huang J."/>
            <person name="Zhao X.-W."/>
            <person name="Ke S."/>
            <person name="Chen Y.-Y."/>
            <person name="Wu W.-L."/>
            <person name="Hsu J.-L."/>
            <person name="Lin Y.-F."/>
            <person name="Huang M.-D."/>
            <person name="Li C.-Y."/>
            <person name="Huang L."/>
            <person name="Wang Z.-W."/>
            <person name="Zhao X."/>
            <person name="Zhong W.-Y."/>
            <person name="Peng D.-H."/>
            <person name="Ahmad S."/>
            <person name="Lan S."/>
            <person name="Zhang J.-S."/>
            <person name="Tsai W.-C."/>
            <person name="Van De Peer Y."/>
            <person name="Liu Z.-J."/>
        </authorList>
    </citation>
    <scope>NUCLEOTIDE SEQUENCE</scope>
    <source>
        <strain evidence="2">CP</strain>
        <tissue evidence="2">Leaves</tissue>
    </source>
</reference>
<feature type="compositionally biased region" description="Polar residues" evidence="1">
    <location>
        <begin position="45"/>
        <end position="58"/>
    </location>
</feature>
<sequence length="603" mass="67458">MDNRDKSSSKRQTKFSSSLHKLSIPSALKVGDLDSSEKPKRARVRSSSQLLRACTSNGDNEKGEDELNLPLLTSSTSLSSRKRVRLSGKTLEDCNAVDPASVPRRLRSDEEEVAETLFALSMMDPDSKKHSTDQKILEKPEIKSNSTSISEAASKGEHTDVPLLPTGIEAAQPSPQQEELLRGTTKAENPIEPPSMQSLVPVNDERSRPFGGTTQIELLKPNQVDKNNKDNRNSSNLTISASHESLTSNRSSQIKRVEACQEQEKKLEIRPSEVVNYVKDQKARLIMEQTHTEDVAPSLCPGVATNGYQHQKWSTKSSLLSDSINCSMKLWPTENCFLTRKLLTMPTSRKRKWKRCATHVHISHLIQSCQSMDKKYQLPVPTNHVKCEDRPKATDALTNGTARLLDRDPQEDRIANTQDTRLSHDQQAPTTSGIFFQDGKSCNFQSSVSDDNNALESMGEPSVPFLHPFISNNHFTHFSTSNKRDSMVHPEQTTPNTAQQMQLPQYLHATSYESNVGCGGGLLKQHQEQQMWQAQLAQFGPPRGLKLQNYVQSQLIVSSGGFNYSLNPQQQLSYVPLPDLSGRRHHNNYHHHIFLVREAVVAV</sequence>
<evidence type="ECO:0000313" key="3">
    <source>
        <dbReference type="Proteomes" id="UP001180020"/>
    </source>
</evidence>
<feature type="region of interest" description="Disordered" evidence="1">
    <location>
        <begin position="124"/>
        <end position="253"/>
    </location>
</feature>
<dbReference type="PANTHER" id="PTHR34792:SF1">
    <property type="entry name" value="OS02G0121500 PROTEIN"/>
    <property type="match status" value="1"/>
</dbReference>
<feature type="compositionally biased region" description="Polar residues" evidence="1">
    <location>
        <begin position="237"/>
        <end position="253"/>
    </location>
</feature>